<name>A0A261FQR7_9BIFI</name>
<evidence type="ECO:0000313" key="3">
    <source>
        <dbReference type="EMBL" id="OZG61303.1"/>
    </source>
</evidence>
<dbReference type="RefSeq" id="WP_158217125.1">
    <property type="nucleotide sequence ID" value="NZ_BDIS01000001.1"/>
</dbReference>
<keyword evidence="4" id="KW-1185">Reference proteome</keyword>
<proteinExistence type="predicted"/>
<keyword evidence="2" id="KW-0472">Membrane</keyword>
<keyword evidence="2" id="KW-0812">Transmembrane</keyword>
<feature type="compositionally biased region" description="Basic residues" evidence="1">
    <location>
        <begin position="39"/>
        <end position="49"/>
    </location>
</feature>
<dbReference type="Proteomes" id="UP000216352">
    <property type="component" value="Unassembled WGS sequence"/>
</dbReference>
<keyword evidence="2" id="KW-1133">Transmembrane helix</keyword>
<evidence type="ECO:0000256" key="2">
    <source>
        <dbReference type="SAM" id="Phobius"/>
    </source>
</evidence>
<dbReference type="Pfam" id="PF13196">
    <property type="entry name" value="DUF4012"/>
    <property type="match status" value="1"/>
</dbReference>
<dbReference type="STRING" id="1603886.GCA_001895165_00165"/>
<reference evidence="3 4" key="1">
    <citation type="journal article" date="2017" name="BMC Genomics">
        <title>Comparative genomic and phylogenomic analyses of the Bifidobacteriaceae family.</title>
        <authorList>
            <person name="Lugli G.A."/>
            <person name="Milani C."/>
            <person name="Turroni F."/>
            <person name="Duranti S."/>
            <person name="Mancabelli L."/>
            <person name="Mangifesta M."/>
            <person name="Ferrario C."/>
            <person name="Modesto M."/>
            <person name="Mattarelli P."/>
            <person name="Jiri K."/>
            <person name="van Sinderen D."/>
            <person name="Ventura M."/>
        </authorList>
    </citation>
    <scope>NUCLEOTIDE SEQUENCE [LARGE SCALE GENOMIC DNA]</scope>
    <source>
        <strain evidence="3 4">DSM 28807</strain>
    </source>
</reference>
<feature type="region of interest" description="Disordered" evidence="1">
    <location>
        <begin position="14"/>
        <end position="49"/>
    </location>
</feature>
<evidence type="ECO:0000313" key="4">
    <source>
        <dbReference type="Proteomes" id="UP000216352"/>
    </source>
</evidence>
<dbReference type="AlphaFoldDB" id="A0A261FQR7"/>
<evidence type="ECO:0008006" key="5">
    <source>
        <dbReference type="Google" id="ProtNLM"/>
    </source>
</evidence>
<sequence>MTFNNDGENLFEGLTDAPMAGVEPPMPPAGASSASGERRSRRAAQRRLRERRRRRNRRILIVVAVVLGVLIALGAWFGVSALKAKSEVEQAVAVVSQIQTSVGECDVDQAVSGLNDLAEHIDAAYRQTNSPIWALASWTPYVGSDIGAVRSVVSALETVSTDALPSLSTALDGFSLDSIAVENGQVQIGDLASRATDLTTASEVISQANDELQAVDGLRIAQLADAVDSAKTKFNTVSSLLDTVSRAAQLLPKMLGLEDGQTRNYLLISQNNAEIRATGGIPGSWGVITVSNGAISISEFDSAYKVSDTPVVELTAEERVLYGDNLAKYQQSINFTPDFPRSAYIGSVMWKQLKGQDVDGMISVDPVALQRILAVTGSVTTSNGTVLDGQNTVKALLSDSYASMTPAETDTFFSDAAQCVFDRIKQGSSDNVALIKALNSAVTDGHILLWSAHEDEQELISGTTVSGELETDSTKPVAGLYFNDGTMGKMDWYLQRESSLEYEKTYPNGAKQYVLHVKLTNTVDPAAVDSIPEYVRGYDEADNTRSGEIITSVYTYAPAGGRLVSWSFSGSGVGDGEYDTVSVHEGLTYGVKKITLQPGESCELTVHLMTSTEAIGELKLRQTPTLE</sequence>
<dbReference type="EMBL" id="MWWX01000010">
    <property type="protein sequence ID" value="OZG61303.1"/>
    <property type="molecule type" value="Genomic_DNA"/>
</dbReference>
<feature type="transmembrane region" description="Helical" evidence="2">
    <location>
        <begin position="59"/>
        <end position="79"/>
    </location>
</feature>
<gene>
    <name evidence="3" type="ORF">BLEM_1515</name>
</gene>
<protein>
    <recommendedName>
        <fullName evidence="5">DUF4012 domain-containing protein</fullName>
    </recommendedName>
</protein>
<organism evidence="3 4">
    <name type="scientific">Bifidobacterium lemurum</name>
    <dbReference type="NCBI Taxonomy" id="1603886"/>
    <lineage>
        <taxon>Bacteria</taxon>
        <taxon>Bacillati</taxon>
        <taxon>Actinomycetota</taxon>
        <taxon>Actinomycetes</taxon>
        <taxon>Bifidobacteriales</taxon>
        <taxon>Bifidobacteriaceae</taxon>
        <taxon>Bifidobacterium</taxon>
    </lineage>
</organism>
<evidence type="ECO:0000256" key="1">
    <source>
        <dbReference type="SAM" id="MobiDB-lite"/>
    </source>
</evidence>
<dbReference type="InterPro" id="IPR025101">
    <property type="entry name" value="DUF4012"/>
</dbReference>
<comment type="caution">
    <text evidence="3">The sequence shown here is derived from an EMBL/GenBank/DDBJ whole genome shotgun (WGS) entry which is preliminary data.</text>
</comment>
<dbReference type="OrthoDB" id="3203519at2"/>
<accession>A0A261FQR7</accession>